<dbReference type="PANTHER" id="PTHR30332">
    <property type="entry name" value="PROBABLE GENERAL SECRETION PATHWAY PROTEIN D"/>
    <property type="match status" value="1"/>
</dbReference>
<dbReference type="PRINTS" id="PR00811">
    <property type="entry name" value="BCTERIALGSPD"/>
</dbReference>
<evidence type="ECO:0000313" key="5">
    <source>
        <dbReference type="EMBL" id="GFE65408.1"/>
    </source>
</evidence>
<reference evidence="5 6" key="1">
    <citation type="submission" date="2019-12" db="EMBL/GenBank/DDBJ databases">
        <title>Litoreibacter badius sp. nov., a novel bacteriochlorophyll a-containing bacterium in the genus Litoreibacter.</title>
        <authorList>
            <person name="Kanamuro M."/>
            <person name="Takabe Y."/>
            <person name="Mori K."/>
            <person name="Takaichi S."/>
            <person name="Hanada S."/>
        </authorList>
    </citation>
    <scope>NUCLEOTIDE SEQUENCE [LARGE SCALE GENOMIC DNA]</scope>
    <source>
        <strain evidence="5 6">K6</strain>
    </source>
</reference>
<dbReference type="InterPro" id="IPR032789">
    <property type="entry name" value="T2SS-T3SS_pil_N"/>
</dbReference>
<evidence type="ECO:0000259" key="3">
    <source>
        <dbReference type="Pfam" id="PF00263"/>
    </source>
</evidence>
<keyword evidence="2" id="KW-1133">Transmembrane helix</keyword>
<keyword evidence="6" id="KW-1185">Reference proteome</keyword>
<dbReference type="GO" id="GO:0015627">
    <property type="term" value="C:type II protein secretion system complex"/>
    <property type="evidence" value="ECO:0007669"/>
    <property type="project" value="TreeGrafter"/>
</dbReference>
<dbReference type="EMBL" id="BLJE01000002">
    <property type="protein sequence ID" value="GFE65408.1"/>
    <property type="molecule type" value="Genomic_DNA"/>
</dbReference>
<feature type="domain" description="Pilus formation protein N-terminal" evidence="4">
    <location>
        <begin position="57"/>
        <end position="127"/>
    </location>
</feature>
<sequence>MVTANWAQDPLTPVIREAGHMHIKKVVSAGLIGLAAVAVVPAATFAQDLRVTDQQASRSLNVSINRAVVVESDVPFAELSVANPGIADIATLSDRTLYVLGRTPGRTTLTLLGPEGRLITNVEVRVTPDVAEFKERLEQVLPGEKIEVRTANDGIVLSGSVSGIEKLDRALSLAERYAPGAVSNLLTVGGKQQVMLKVRFAEMARSVSKDLSASLGFSGADGNFGTSGFTNTLQSGANPTTLFPGDGSRGSFTSGRERNGVFTFGFGSNSFGAQLVIEALESKGLVRTLSEPNLTALSGQTAEFLAGGEYPVPVVEDDSVGIEYRPFGVELEFTPTVIDGDLINLELGTFVSAIDPTITVQNGGFAVNAFTKRGSTTTVQMRDGESFAIAGLLEDDFRDLAGQVPWLGDIPVLGALFRSSNYERRQSELVIIVSAHLVTPARGEAFILPTDRIRPPTERELFLNGKVASTTRPGGTGEVARQDFSGSYGYVLE</sequence>
<feature type="domain" description="Type II/III secretion system secretin-like" evidence="3">
    <location>
        <begin position="279"/>
        <end position="438"/>
    </location>
</feature>
<dbReference type="Pfam" id="PF00263">
    <property type="entry name" value="Secretin"/>
    <property type="match status" value="1"/>
</dbReference>
<dbReference type="Proteomes" id="UP000436822">
    <property type="component" value="Unassembled WGS sequence"/>
</dbReference>
<dbReference type="Pfam" id="PF13629">
    <property type="entry name" value="T2SS-T3SS_pil_N"/>
    <property type="match status" value="1"/>
</dbReference>
<keyword evidence="2" id="KW-0812">Transmembrane</keyword>
<evidence type="ECO:0000256" key="2">
    <source>
        <dbReference type="SAM" id="Phobius"/>
    </source>
</evidence>
<dbReference type="GO" id="GO:0009306">
    <property type="term" value="P:protein secretion"/>
    <property type="evidence" value="ECO:0007669"/>
    <property type="project" value="InterPro"/>
</dbReference>
<dbReference type="AlphaFoldDB" id="A0A6N6JJF7"/>
<evidence type="ECO:0000256" key="1">
    <source>
        <dbReference type="RuleBase" id="RU004003"/>
    </source>
</evidence>
<dbReference type="InterPro" id="IPR001775">
    <property type="entry name" value="GspD/PilQ"/>
</dbReference>
<feature type="transmembrane region" description="Helical" evidence="2">
    <location>
        <begin position="26"/>
        <end position="46"/>
    </location>
</feature>
<comment type="similarity">
    <text evidence="1">Belongs to the bacterial secretin family.</text>
</comment>
<keyword evidence="2" id="KW-0472">Membrane</keyword>
<protein>
    <submittedName>
        <fullName evidence="5">General secretion pathway protein</fullName>
    </submittedName>
</protein>
<dbReference type="InterPro" id="IPR050810">
    <property type="entry name" value="Bact_Secretion_Sys_Channel"/>
</dbReference>
<proteinExistence type="inferred from homology"/>
<dbReference type="PANTHER" id="PTHR30332:SF17">
    <property type="entry name" value="TYPE IV PILIATION SYSTEM PROTEIN DR_0774-RELATED"/>
    <property type="match status" value="1"/>
</dbReference>
<comment type="caution">
    <text evidence="5">The sequence shown here is derived from an EMBL/GenBank/DDBJ whole genome shotgun (WGS) entry which is preliminary data.</text>
</comment>
<dbReference type="InterPro" id="IPR004846">
    <property type="entry name" value="T2SS/T3SS_dom"/>
</dbReference>
<name>A0A6N6JJF7_9RHOB</name>
<evidence type="ECO:0000313" key="6">
    <source>
        <dbReference type="Proteomes" id="UP000436822"/>
    </source>
</evidence>
<gene>
    <name evidence="5" type="ORF">KIN_24820</name>
</gene>
<organism evidence="5 6">
    <name type="scientific">Litoreibacter roseus</name>
    <dbReference type="NCBI Taxonomy" id="2601869"/>
    <lineage>
        <taxon>Bacteria</taxon>
        <taxon>Pseudomonadati</taxon>
        <taxon>Pseudomonadota</taxon>
        <taxon>Alphaproteobacteria</taxon>
        <taxon>Rhodobacterales</taxon>
        <taxon>Roseobacteraceae</taxon>
        <taxon>Litoreibacter</taxon>
    </lineage>
</organism>
<accession>A0A6N6JJF7</accession>
<evidence type="ECO:0000259" key="4">
    <source>
        <dbReference type="Pfam" id="PF13629"/>
    </source>
</evidence>